<evidence type="ECO:0000259" key="1">
    <source>
        <dbReference type="PROSITE" id="PS51186"/>
    </source>
</evidence>
<dbReference type="InterPro" id="IPR000182">
    <property type="entry name" value="GNAT_dom"/>
</dbReference>
<keyword evidence="3" id="KW-1185">Reference proteome</keyword>
<gene>
    <name evidence="2" type="ORF">ACFOZY_08780</name>
</gene>
<dbReference type="Gene3D" id="3.40.630.30">
    <property type="match status" value="1"/>
</dbReference>
<evidence type="ECO:0000313" key="3">
    <source>
        <dbReference type="Proteomes" id="UP001595817"/>
    </source>
</evidence>
<reference evidence="3" key="1">
    <citation type="journal article" date="2019" name="Int. J. Syst. Evol. Microbiol.">
        <title>The Global Catalogue of Microorganisms (GCM) 10K type strain sequencing project: providing services to taxonomists for standard genome sequencing and annotation.</title>
        <authorList>
            <consortium name="The Broad Institute Genomics Platform"/>
            <consortium name="The Broad Institute Genome Sequencing Center for Infectious Disease"/>
            <person name="Wu L."/>
            <person name="Ma J."/>
        </authorList>
    </citation>
    <scope>NUCLEOTIDE SEQUENCE [LARGE SCALE GENOMIC DNA]</scope>
    <source>
        <strain evidence="3">CCUG 59778</strain>
    </source>
</reference>
<evidence type="ECO:0000313" key="2">
    <source>
        <dbReference type="EMBL" id="MFC4410517.1"/>
    </source>
</evidence>
<dbReference type="InterPro" id="IPR016181">
    <property type="entry name" value="Acyl_CoA_acyltransferase"/>
</dbReference>
<accession>A0ABV8X7E6</accession>
<organism evidence="2 3">
    <name type="scientific">Chungangia koreensis</name>
    <dbReference type="NCBI Taxonomy" id="752657"/>
    <lineage>
        <taxon>Bacteria</taxon>
        <taxon>Bacillati</taxon>
        <taxon>Bacillota</taxon>
        <taxon>Bacilli</taxon>
        <taxon>Lactobacillales</taxon>
        <taxon>Chungangia</taxon>
    </lineage>
</organism>
<dbReference type="EMBL" id="JBHSEC010000014">
    <property type="protein sequence ID" value="MFC4410517.1"/>
    <property type="molecule type" value="Genomic_DNA"/>
</dbReference>
<dbReference type="Pfam" id="PF13673">
    <property type="entry name" value="Acetyltransf_10"/>
    <property type="match status" value="1"/>
</dbReference>
<dbReference type="SUPFAM" id="SSF55729">
    <property type="entry name" value="Acyl-CoA N-acyltransferases (Nat)"/>
    <property type="match status" value="1"/>
</dbReference>
<protein>
    <submittedName>
        <fullName evidence="2">GNAT family N-acetyltransferase</fullName>
    </submittedName>
</protein>
<feature type="domain" description="N-acetyltransferase" evidence="1">
    <location>
        <begin position="6"/>
        <end position="148"/>
    </location>
</feature>
<proteinExistence type="predicted"/>
<dbReference type="RefSeq" id="WP_378154437.1">
    <property type="nucleotide sequence ID" value="NZ_JBHSEC010000014.1"/>
</dbReference>
<dbReference type="PROSITE" id="PS51186">
    <property type="entry name" value="GNAT"/>
    <property type="match status" value="1"/>
</dbReference>
<dbReference type="CDD" id="cd04301">
    <property type="entry name" value="NAT_SF"/>
    <property type="match status" value="1"/>
</dbReference>
<name>A0ABV8X7E6_9LACT</name>
<sequence>MKWITKSFDELTTIELYHILKVRTDIFVVEQKCAYPEIDGHDGVSLHLFSLQNGEIAAYARLVPAGEKYEQASIGRVLVIPAKRKSGLGRQLVSQAIDKIKEEWDVKEIKLQAQSHLESFYGSFGFQPVSEIYDDDGIPHVDMLLTVR</sequence>
<comment type="caution">
    <text evidence="2">The sequence shown here is derived from an EMBL/GenBank/DDBJ whole genome shotgun (WGS) entry which is preliminary data.</text>
</comment>
<dbReference type="Proteomes" id="UP001595817">
    <property type="component" value="Unassembled WGS sequence"/>
</dbReference>